<dbReference type="PATRIC" id="fig|1384054.3.peg.1505"/>
<keyword evidence="4" id="KW-1185">Reference proteome</keyword>
<dbReference type="InterPro" id="IPR052534">
    <property type="entry name" value="Extracell_DNA_Util/SecSys_Comp"/>
</dbReference>
<proteinExistence type="predicted"/>
<evidence type="ECO:0000313" key="4">
    <source>
        <dbReference type="Proteomes" id="UP000029392"/>
    </source>
</evidence>
<name>A0A091B851_9GAMM</name>
<dbReference type="SUPFAM" id="SSF53067">
    <property type="entry name" value="Actin-like ATPase domain"/>
    <property type="match status" value="1"/>
</dbReference>
<sequence>MPAVDQLATSLETLRLRLARTPLPGWGRSMADAALSLLPPPWRRLFRGEARRLFLARGDQALSFTASDANGDQPLGEVPLGDAELLAELHARLAASSVPAWLLLPAAAVLRRRLPLPAAAEPRLRDVLAHELDRQTPFSADQVSFQGRVVSRDAASQQIQAELLVLPRARLEAEMQALGPLAALLEGVDVVEADGRRLGLNLLPAARRETRRDPVRRLNALLAAVAAVALLGTLALTLHNRASALEALRADVEAATAEARQARLARNQLQAKVQAANFLASTRASRPTMLELLDDLTRRIPDDTAIDKLTVNDGKLVLVGQSRAAPALVGLLQDSPLLAEPALSGAVQADPRSGRDRFTLAATVRGQAPEGANDTGR</sequence>
<dbReference type="Pfam" id="PF05137">
    <property type="entry name" value="PilN"/>
    <property type="match status" value="1"/>
</dbReference>
<feature type="transmembrane region" description="Helical" evidence="2">
    <location>
        <begin position="218"/>
        <end position="238"/>
    </location>
</feature>
<gene>
    <name evidence="3" type="ORF">N790_07520</name>
</gene>
<evidence type="ECO:0000256" key="2">
    <source>
        <dbReference type="SAM" id="Phobius"/>
    </source>
</evidence>
<feature type="coiled-coil region" evidence="1">
    <location>
        <begin position="245"/>
        <end position="272"/>
    </location>
</feature>
<dbReference type="OrthoDB" id="5621075at2"/>
<reference evidence="3 4" key="1">
    <citation type="submission" date="2013-09" db="EMBL/GenBank/DDBJ databases">
        <title>Genome sequencing of Arenimonas malthae.</title>
        <authorList>
            <person name="Chen F."/>
            <person name="Wang G."/>
        </authorList>
    </citation>
    <scope>NUCLEOTIDE SEQUENCE [LARGE SCALE GENOMIC DNA]</scope>
    <source>
        <strain evidence="3 4">CC-JY-1</strain>
    </source>
</reference>
<dbReference type="AlphaFoldDB" id="A0A091B851"/>
<accession>A0A091B851</accession>
<keyword evidence="2" id="KW-0472">Membrane</keyword>
<keyword evidence="2" id="KW-1133">Transmembrane helix</keyword>
<organism evidence="3 4">
    <name type="scientific">Arenimonas malthae CC-JY-1</name>
    <dbReference type="NCBI Taxonomy" id="1384054"/>
    <lineage>
        <taxon>Bacteria</taxon>
        <taxon>Pseudomonadati</taxon>
        <taxon>Pseudomonadota</taxon>
        <taxon>Gammaproteobacteria</taxon>
        <taxon>Lysobacterales</taxon>
        <taxon>Lysobacteraceae</taxon>
        <taxon>Arenimonas</taxon>
    </lineage>
</organism>
<dbReference type="STRING" id="1384054.N790_07520"/>
<protein>
    <recommendedName>
        <fullName evidence="5">GspL cytoplasmic actin-ATPase-like domain-containing protein</fullName>
    </recommendedName>
</protein>
<evidence type="ECO:0000256" key="1">
    <source>
        <dbReference type="SAM" id="Coils"/>
    </source>
</evidence>
<dbReference type="EMBL" id="AVCH01000159">
    <property type="protein sequence ID" value="KFN47692.1"/>
    <property type="molecule type" value="Genomic_DNA"/>
</dbReference>
<dbReference type="Proteomes" id="UP000029392">
    <property type="component" value="Unassembled WGS sequence"/>
</dbReference>
<keyword evidence="1" id="KW-0175">Coiled coil</keyword>
<dbReference type="Gene3D" id="3.30.420.380">
    <property type="match status" value="1"/>
</dbReference>
<dbReference type="InterPro" id="IPR043129">
    <property type="entry name" value="ATPase_NBD"/>
</dbReference>
<evidence type="ECO:0008006" key="5">
    <source>
        <dbReference type="Google" id="ProtNLM"/>
    </source>
</evidence>
<evidence type="ECO:0000313" key="3">
    <source>
        <dbReference type="EMBL" id="KFN47692.1"/>
    </source>
</evidence>
<dbReference type="PANTHER" id="PTHR40278">
    <property type="entry name" value="DNA UTILIZATION PROTEIN HOFN"/>
    <property type="match status" value="1"/>
</dbReference>
<keyword evidence="2" id="KW-0812">Transmembrane</keyword>
<dbReference type="PANTHER" id="PTHR40278:SF1">
    <property type="entry name" value="DNA UTILIZATION PROTEIN HOFN"/>
    <property type="match status" value="1"/>
</dbReference>
<dbReference type="InterPro" id="IPR007813">
    <property type="entry name" value="PilN"/>
</dbReference>
<comment type="caution">
    <text evidence="3">The sequence shown here is derived from an EMBL/GenBank/DDBJ whole genome shotgun (WGS) entry which is preliminary data.</text>
</comment>
<dbReference type="RefSeq" id="WP_043803102.1">
    <property type="nucleotide sequence ID" value="NZ_AVCH01000159.1"/>
</dbReference>
<dbReference type="eggNOG" id="COG3166">
    <property type="taxonomic scope" value="Bacteria"/>
</dbReference>